<organism evidence="2 3">
    <name type="scientific">Streptomyces thermolilacinus SPC6</name>
    <dbReference type="NCBI Taxonomy" id="1306406"/>
    <lineage>
        <taxon>Bacteria</taxon>
        <taxon>Bacillati</taxon>
        <taxon>Actinomycetota</taxon>
        <taxon>Actinomycetes</taxon>
        <taxon>Kitasatosporales</taxon>
        <taxon>Streptomycetaceae</taxon>
        <taxon>Streptomyces</taxon>
    </lineage>
</organism>
<protein>
    <recommendedName>
        <fullName evidence="4">Transmembrane protein</fullName>
    </recommendedName>
</protein>
<feature type="transmembrane region" description="Helical" evidence="1">
    <location>
        <begin position="65"/>
        <end position="85"/>
    </location>
</feature>
<gene>
    <name evidence="2" type="ORF">J116_018690</name>
</gene>
<keyword evidence="3" id="KW-1185">Reference proteome</keyword>
<keyword evidence="1" id="KW-0812">Transmembrane</keyword>
<proteinExistence type="predicted"/>
<evidence type="ECO:0008006" key="4">
    <source>
        <dbReference type="Google" id="ProtNLM"/>
    </source>
</evidence>
<accession>A0A1D3DV42</accession>
<name>A0A1D3DV42_9ACTN</name>
<feature type="transmembrane region" description="Helical" evidence="1">
    <location>
        <begin position="23"/>
        <end position="45"/>
    </location>
</feature>
<keyword evidence="1" id="KW-0472">Membrane</keyword>
<comment type="caution">
    <text evidence="2">The sequence shown here is derived from an EMBL/GenBank/DDBJ whole genome shotgun (WGS) entry which is preliminary data.</text>
</comment>
<sequence length="119" mass="12383">MSVNDTTPVAPVGPLSARALRRISLLCALALPPLWLVAWLVPLSGETGGRCVTYGGNCGGLWPEGTPWFSFAVVAVACCVALLTPDRGGRTAVLRRAALAAQLLISAVAVLWVLTWATA</sequence>
<evidence type="ECO:0000313" key="2">
    <source>
        <dbReference type="EMBL" id="OEJ96194.1"/>
    </source>
</evidence>
<dbReference type="EMBL" id="ASHX02000001">
    <property type="protein sequence ID" value="OEJ96194.1"/>
    <property type="molecule type" value="Genomic_DNA"/>
</dbReference>
<feature type="transmembrane region" description="Helical" evidence="1">
    <location>
        <begin position="97"/>
        <end position="117"/>
    </location>
</feature>
<dbReference type="RefSeq" id="WP_023588597.1">
    <property type="nucleotide sequence ID" value="NZ_ASHX02000001.1"/>
</dbReference>
<dbReference type="STRING" id="1306406.J116_018690"/>
<reference evidence="2 3" key="1">
    <citation type="journal article" date="2013" name="Genome Announc.">
        <title>Genome Sequence of Streptomyces violaceusniger Strain SPC6, a Halotolerant Streptomycete That Exhibits Rapid Growth and Development.</title>
        <authorList>
            <person name="Chen X."/>
            <person name="Zhang B."/>
            <person name="Zhang W."/>
            <person name="Wu X."/>
            <person name="Zhang M."/>
            <person name="Chen T."/>
            <person name="Liu G."/>
            <person name="Dyson P."/>
        </authorList>
    </citation>
    <scope>NUCLEOTIDE SEQUENCE [LARGE SCALE GENOMIC DNA]</scope>
    <source>
        <strain evidence="2 3">SPC6</strain>
    </source>
</reference>
<keyword evidence="1" id="KW-1133">Transmembrane helix</keyword>
<evidence type="ECO:0000313" key="3">
    <source>
        <dbReference type="Proteomes" id="UP000095329"/>
    </source>
</evidence>
<evidence type="ECO:0000256" key="1">
    <source>
        <dbReference type="SAM" id="Phobius"/>
    </source>
</evidence>
<dbReference type="AlphaFoldDB" id="A0A1D3DV42"/>
<dbReference type="eggNOG" id="ENOG50321S1">
    <property type="taxonomic scope" value="Bacteria"/>
</dbReference>
<dbReference type="Proteomes" id="UP000095329">
    <property type="component" value="Unassembled WGS sequence"/>
</dbReference>